<dbReference type="Proteomes" id="UP000018144">
    <property type="component" value="Unassembled WGS sequence"/>
</dbReference>
<dbReference type="OrthoDB" id="248923at2759"/>
<sequence>MLSLDESDLPTTCSCSTIRKRIISTSTDHGRSKVYLKDGIYDLFIKENIERVLSCGCHQCSEVDCAAPGLVDIILAEYRIILAILLHVGNTTLIHGFIARRFTDNFVLNNYLSEETIRAISDEAVQRGSISELDIDFAKQFFDRQSEFLLPELNFCPDTIKKLDLPAIQSLPVAEGHEIGSGSAAIVIEAQLFQGYHNLPEDDVAIKQYKGCSDSGYESDDEIMDDDWAVEHENHQHFKHEFILPIWGVVQHGKKIMTVAPLLKGSLSQQMKQECDLSIACIARNMVNIFDALNHMHFGVSGFYGYHFDVKPANILRNSSGEWFLADLGQAYFQPIHESPTAEKQPGSMDYAAPDGDIVDASYDMWAIGAVFLEVLVWSMGGTEYFQEFRRARCSRKGYRTVYDFHTEGETEVPELKAPVSLVIQSFDECGDPLVAGCAEVVRGLLEIQNNKRWTAAKAASHLRKLLENTPEEVPEALVETIEVPPISDIEDCTQMFDEFEAPSITVTSESSDNKPPAQN</sequence>
<dbReference type="Gene3D" id="1.10.510.10">
    <property type="entry name" value="Transferase(Phosphotransferase) domain 1"/>
    <property type="match status" value="1"/>
</dbReference>
<dbReference type="GO" id="GO:0004672">
    <property type="term" value="F:protein kinase activity"/>
    <property type="evidence" value="ECO:0007669"/>
    <property type="project" value="InterPro"/>
</dbReference>
<dbReference type="InterPro" id="IPR011009">
    <property type="entry name" value="Kinase-like_dom_sf"/>
</dbReference>
<keyword evidence="2" id="KW-0418">Kinase</keyword>
<dbReference type="GO" id="GO:0005524">
    <property type="term" value="F:ATP binding"/>
    <property type="evidence" value="ECO:0007669"/>
    <property type="project" value="InterPro"/>
</dbReference>
<keyword evidence="3" id="KW-1185">Reference proteome</keyword>
<feature type="domain" description="Protein kinase" evidence="1">
    <location>
        <begin position="173"/>
        <end position="467"/>
    </location>
</feature>
<dbReference type="PANTHER" id="PTHR24347">
    <property type="entry name" value="SERINE/THREONINE-PROTEIN KINASE"/>
    <property type="match status" value="1"/>
</dbReference>
<dbReference type="AlphaFoldDB" id="U4KVB1"/>
<dbReference type="EMBL" id="HF935253">
    <property type="protein sequence ID" value="CCX05438.1"/>
    <property type="molecule type" value="Genomic_DNA"/>
</dbReference>
<name>U4KVB1_PYROM</name>
<organism evidence="2 3">
    <name type="scientific">Pyronema omphalodes (strain CBS 100304)</name>
    <name type="common">Pyronema confluens</name>
    <dbReference type="NCBI Taxonomy" id="1076935"/>
    <lineage>
        <taxon>Eukaryota</taxon>
        <taxon>Fungi</taxon>
        <taxon>Dikarya</taxon>
        <taxon>Ascomycota</taxon>
        <taxon>Pezizomycotina</taxon>
        <taxon>Pezizomycetes</taxon>
        <taxon>Pezizales</taxon>
        <taxon>Pyronemataceae</taxon>
        <taxon>Pyronema</taxon>
    </lineage>
</organism>
<evidence type="ECO:0000259" key="1">
    <source>
        <dbReference type="PROSITE" id="PS50011"/>
    </source>
</evidence>
<evidence type="ECO:0000313" key="2">
    <source>
        <dbReference type="EMBL" id="CCX05438.1"/>
    </source>
</evidence>
<dbReference type="SUPFAM" id="SSF56112">
    <property type="entry name" value="Protein kinase-like (PK-like)"/>
    <property type="match status" value="1"/>
</dbReference>
<dbReference type="STRING" id="1076935.U4KVB1"/>
<protein>
    <submittedName>
        <fullName evidence="2">Similar to Aurora kinase A acc. no. P97477</fullName>
    </submittedName>
</protein>
<dbReference type="Pfam" id="PF00069">
    <property type="entry name" value="Pkinase"/>
    <property type="match status" value="1"/>
</dbReference>
<accession>U4KVB1</accession>
<keyword evidence="2" id="KW-0808">Transferase</keyword>
<evidence type="ECO:0000313" key="3">
    <source>
        <dbReference type="Proteomes" id="UP000018144"/>
    </source>
</evidence>
<gene>
    <name evidence="2" type="ORF">PCON_05025</name>
</gene>
<reference evidence="2 3" key="1">
    <citation type="journal article" date="2013" name="PLoS Genet.">
        <title>The genome and development-dependent transcriptomes of Pyronema confluens: a window into fungal evolution.</title>
        <authorList>
            <person name="Traeger S."/>
            <person name="Altegoer F."/>
            <person name="Freitag M."/>
            <person name="Gabaldon T."/>
            <person name="Kempken F."/>
            <person name="Kumar A."/>
            <person name="Marcet-Houben M."/>
            <person name="Poggeler S."/>
            <person name="Stajich J.E."/>
            <person name="Nowrousian M."/>
        </authorList>
    </citation>
    <scope>NUCLEOTIDE SEQUENCE [LARGE SCALE GENOMIC DNA]</scope>
    <source>
        <strain evidence="3">CBS 100304</strain>
        <tissue evidence="2">Vegetative mycelium</tissue>
    </source>
</reference>
<dbReference type="Gene3D" id="3.30.200.20">
    <property type="entry name" value="Phosphorylase Kinase, domain 1"/>
    <property type="match status" value="1"/>
</dbReference>
<dbReference type="PROSITE" id="PS50011">
    <property type="entry name" value="PROTEIN_KINASE_DOM"/>
    <property type="match status" value="1"/>
</dbReference>
<dbReference type="InterPro" id="IPR000719">
    <property type="entry name" value="Prot_kinase_dom"/>
</dbReference>
<dbReference type="SMART" id="SM00220">
    <property type="entry name" value="S_TKc"/>
    <property type="match status" value="1"/>
</dbReference>
<proteinExistence type="predicted"/>